<feature type="binding site" evidence="2">
    <location>
        <position position="166"/>
    </location>
    <ligand>
        <name>Zn(2+)</name>
        <dbReference type="ChEBI" id="CHEBI:29105"/>
        <note>catalytic</note>
    </ligand>
</feature>
<dbReference type="PROSITE" id="PS51864">
    <property type="entry name" value="ASTACIN"/>
    <property type="match status" value="1"/>
</dbReference>
<dbReference type="InterPro" id="IPR024079">
    <property type="entry name" value="MetalloPept_cat_dom_sf"/>
</dbReference>
<keyword evidence="1" id="KW-1015">Disulfide bond</keyword>
<gene>
    <name evidence="6" type="ORF">ANCCEY_02130</name>
</gene>
<keyword evidence="2 3" id="KW-0378">Hydrolase</keyword>
<dbReference type="GO" id="GO:0006508">
    <property type="term" value="P:proteolysis"/>
    <property type="evidence" value="ECO:0007669"/>
    <property type="project" value="UniProtKB-KW"/>
</dbReference>
<keyword evidence="7" id="KW-1185">Reference proteome</keyword>
<evidence type="ECO:0000313" key="6">
    <source>
        <dbReference type="EMBL" id="EPB78740.1"/>
    </source>
</evidence>
<sequence length="401" mass="46287">MTCMGLIFMWKVQRGSMMGLTTPRGPPINPQKQKRGDIAQLRRTSNDGTMRNALPSNSRLKWDYIKDYDGKFVIPYVIAGHYEKGEKKIISEAMKKIDKNTCLRFKLRSQEKDYIEIQNKEGEGCYSTVGRYGGKSVLMLEASRIGSCIQPEVVIHELLHVIGLWHEHMREDRDKYITVHYENIQKGYENQFAKVLSPDAVTYGVPYDYLSIMHYEKNAFASPRTISMEPLDRRYLVCYIYSCSVCMGQKIRLTTTERPTKKPHSPTQTTRPYSTRGYVPGCDDKDLFKCYELEATGNLNCLDTYQMDLCCGTCNALSEYAHDKSYTTPAFTLRPLLYPTPPPGWRTSPSYNYCDDKDPEKCMELQERNGLNCVDNMKDVALCCHTCNNQLDYLEHIRYFS</sequence>
<dbReference type="Pfam" id="PF01400">
    <property type="entry name" value="Astacin"/>
    <property type="match status" value="1"/>
</dbReference>
<feature type="binding site" evidence="2">
    <location>
        <position position="160"/>
    </location>
    <ligand>
        <name>Zn(2+)</name>
        <dbReference type="ChEBI" id="CHEBI:29105"/>
        <note>catalytic</note>
    </ligand>
</feature>
<evidence type="ECO:0000313" key="7">
    <source>
        <dbReference type="Proteomes" id="UP000054495"/>
    </source>
</evidence>
<evidence type="ECO:0000256" key="2">
    <source>
        <dbReference type="PROSITE-ProRule" id="PRU01211"/>
    </source>
</evidence>
<dbReference type="EMBL" id="KE124806">
    <property type="protein sequence ID" value="EPB78740.1"/>
    <property type="molecule type" value="Genomic_DNA"/>
</dbReference>
<accession>A0A0D6M397</accession>
<dbReference type="Gene3D" id="3.40.390.10">
    <property type="entry name" value="Collagenase (Catalytic Domain)"/>
    <property type="match status" value="1"/>
</dbReference>
<feature type="domain" description="Peptidase M12A" evidence="5">
    <location>
        <begin position="52"/>
        <end position="267"/>
    </location>
</feature>
<dbReference type="PANTHER" id="PTHR10127:SF880">
    <property type="entry name" value="ZINC METALLOPROTEINASE NAS-5"/>
    <property type="match status" value="1"/>
</dbReference>
<feature type="binding site" evidence="2">
    <location>
        <position position="156"/>
    </location>
    <ligand>
        <name>Zn(2+)</name>
        <dbReference type="ChEBI" id="CHEBI:29105"/>
        <note>catalytic</note>
    </ligand>
</feature>
<comment type="caution">
    <text evidence="2">Lacks conserved residue(s) required for the propagation of feature annotation.</text>
</comment>
<evidence type="ECO:0000259" key="5">
    <source>
        <dbReference type="PROSITE" id="PS51864"/>
    </source>
</evidence>
<evidence type="ECO:0000256" key="1">
    <source>
        <dbReference type="ARBA" id="ARBA00023157"/>
    </source>
</evidence>
<protein>
    <recommendedName>
        <fullName evidence="3">Metalloendopeptidase</fullName>
        <ecNumber evidence="3">3.4.24.-</ecNumber>
    </recommendedName>
</protein>
<dbReference type="EC" id="3.4.24.-" evidence="3"/>
<feature type="active site" evidence="2">
    <location>
        <position position="157"/>
    </location>
</feature>
<dbReference type="InterPro" id="IPR034035">
    <property type="entry name" value="Astacin-like_dom"/>
</dbReference>
<evidence type="ECO:0000256" key="4">
    <source>
        <dbReference type="SAM" id="MobiDB-lite"/>
    </source>
</evidence>
<dbReference type="GO" id="GO:0008270">
    <property type="term" value="F:zinc ion binding"/>
    <property type="evidence" value="ECO:0007669"/>
    <property type="project" value="UniProtKB-UniRule"/>
</dbReference>
<evidence type="ECO:0000256" key="3">
    <source>
        <dbReference type="RuleBase" id="RU361183"/>
    </source>
</evidence>
<dbReference type="Proteomes" id="UP000054495">
    <property type="component" value="Unassembled WGS sequence"/>
</dbReference>
<dbReference type="CDD" id="cd04280">
    <property type="entry name" value="ZnMc_astacin_like"/>
    <property type="match status" value="1"/>
</dbReference>
<reference evidence="6 7" key="1">
    <citation type="submission" date="2013-05" db="EMBL/GenBank/DDBJ databases">
        <title>Draft genome of the parasitic nematode Anyclostoma ceylanicum.</title>
        <authorList>
            <person name="Mitreva M."/>
        </authorList>
    </citation>
    <scope>NUCLEOTIDE SEQUENCE [LARGE SCALE GENOMIC DNA]</scope>
</reference>
<feature type="region of interest" description="Disordered" evidence="4">
    <location>
        <begin position="256"/>
        <end position="275"/>
    </location>
</feature>
<dbReference type="InterPro" id="IPR001506">
    <property type="entry name" value="Peptidase_M12A"/>
</dbReference>
<dbReference type="AlphaFoldDB" id="A0A0D6M397"/>
<keyword evidence="2 3" id="KW-0479">Metal-binding</keyword>
<dbReference type="PRINTS" id="PR00480">
    <property type="entry name" value="ASTACIN"/>
</dbReference>
<keyword evidence="2 3" id="KW-0862">Zinc</keyword>
<dbReference type="GO" id="GO:0004222">
    <property type="term" value="F:metalloendopeptidase activity"/>
    <property type="evidence" value="ECO:0007669"/>
    <property type="project" value="UniProtKB-UniRule"/>
</dbReference>
<organism evidence="6 7">
    <name type="scientific">Ancylostoma ceylanicum</name>
    <dbReference type="NCBI Taxonomy" id="53326"/>
    <lineage>
        <taxon>Eukaryota</taxon>
        <taxon>Metazoa</taxon>
        <taxon>Ecdysozoa</taxon>
        <taxon>Nematoda</taxon>
        <taxon>Chromadorea</taxon>
        <taxon>Rhabditida</taxon>
        <taxon>Rhabditina</taxon>
        <taxon>Rhabditomorpha</taxon>
        <taxon>Strongyloidea</taxon>
        <taxon>Ancylostomatidae</taxon>
        <taxon>Ancylostomatinae</taxon>
        <taxon>Ancylostoma</taxon>
    </lineage>
</organism>
<proteinExistence type="predicted"/>
<dbReference type="InterPro" id="IPR006026">
    <property type="entry name" value="Peptidase_Metallo"/>
</dbReference>
<dbReference type="MEROPS" id="M12.A45"/>
<name>A0A0D6M397_9BILA</name>
<dbReference type="SUPFAM" id="SSF55486">
    <property type="entry name" value="Metalloproteases ('zincins'), catalytic domain"/>
    <property type="match status" value="1"/>
</dbReference>
<keyword evidence="2 3" id="KW-0645">Protease</keyword>
<dbReference type="PANTHER" id="PTHR10127">
    <property type="entry name" value="DISCOIDIN, CUB, EGF, LAMININ , AND ZINC METALLOPROTEASE DOMAIN CONTAINING"/>
    <property type="match status" value="1"/>
</dbReference>
<dbReference type="SMART" id="SM00235">
    <property type="entry name" value="ZnMc"/>
    <property type="match status" value="1"/>
</dbReference>
<comment type="cofactor">
    <cofactor evidence="2 3">
        <name>Zn(2+)</name>
        <dbReference type="ChEBI" id="CHEBI:29105"/>
    </cofactor>
    <text evidence="2 3">Binds 1 zinc ion per subunit.</text>
</comment>
<keyword evidence="2 3" id="KW-0482">Metalloprotease</keyword>